<dbReference type="OrthoDB" id="2015515at2759"/>
<sequence length="452" mass="50386">MQSASATSYLREVEIGHKENLNRGEHECEEGLGGNENRNPERENASLFPPKRPSLRERLQAEDTHLLGNTADLTTLFVSEVSGVCITPDSLHEAVRGTGDVNGLYHLAISIQHVLDQRYPTPGYRQPTEDSSGKPVKEPVPDRRLVQDTMERLLVEIGSALYDRVGGPILLPIDPRRHNNVGGLVRSAKRMVAMLTAKGIDKKQVIVSIVATEDGVKAIQVLAAARINTNLILVSGLRHAMICVEAGPAAISIAVRPLLQAREKRQKQTFPNLLTHPGITDILAIIEYFKRHKIATRILGTDFEELAELAILSGFDAVFLSAVQLEDVRWRSDPQFPTMALRKLHEMAVFRALNGEYPCKVLANIQPGTGGFLRTLSPATREEIFDTLYPEMYRMQDVMNAVEAIVYKALGRQVALRTLSMDALCDLWERKARREEPLGNREKINHDSEECL</sequence>
<gene>
    <name evidence="3" type="ORF">MIND_01203900</name>
</gene>
<dbReference type="EMBL" id="JACAZF010000011">
    <property type="protein sequence ID" value="KAF7293045.1"/>
    <property type="molecule type" value="Genomic_DNA"/>
</dbReference>
<feature type="compositionally biased region" description="Basic and acidic residues" evidence="2">
    <location>
        <begin position="127"/>
        <end position="140"/>
    </location>
</feature>
<keyword evidence="1" id="KW-0704">Schiff base</keyword>
<dbReference type="GO" id="GO:0005975">
    <property type="term" value="P:carbohydrate metabolic process"/>
    <property type="evidence" value="ECO:0007669"/>
    <property type="project" value="InterPro"/>
</dbReference>
<keyword evidence="4" id="KW-1185">Reference proteome</keyword>
<dbReference type="GeneID" id="59351063"/>
<dbReference type="UniPathway" id="UPA00115">
    <property type="reaction ID" value="UER00414"/>
</dbReference>
<feature type="region of interest" description="Disordered" evidence="2">
    <location>
        <begin position="1"/>
        <end position="52"/>
    </location>
</feature>
<dbReference type="InterPro" id="IPR013785">
    <property type="entry name" value="Aldolase_TIM"/>
</dbReference>
<dbReference type="Gene3D" id="3.20.20.70">
    <property type="entry name" value="Aldolase class I"/>
    <property type="match status" value="1"/>
</dbReference>
<dbReference type="GO" id="GO:0006098">
    <property type="term" value="P:pentose-phosphate shunt"/>
    <property type="evidence" value="ECO:0007669"/>
    <property type="project" value="UniProtKB-UniPathway"/>
</dbReference>
<protein>
    <submittedName>
        <fullName evidence="3">BZIP domain-containing protein</fullName>
    </submittedName>
</protein>
<dbReference type="Proteomes" id="UP000636479">
    <property type="component" value="Unassembled WGS sequence"/>
</dbReference>
<reference evidence="3" key="1">
    <citation type="submission" date="2020-05" db="EMBL/GenBank/DDBJ databases">
        <title>Mycena genomes resolve the evolution of fungal bioluminescence.</title>
        <authorList>
            <person name="Tsai I.J."/>
        </authorList>
    </citation>
    <scope>NUCLEOTIDE SEQUENCE</scope>
    <source>
        <strain evidence="3">171206Taipei</strain>
    </source>
</reference>
<evidence type="ECO:0000313" key="4">
    <source>
        <dbReference type="Proteomes" id="UP000636479"/>
    </source>
</evidence>
<dbReference type="PANTHER" id="PTHR10683">
    <property type="entry name" value="TRANSALDOLASE"/>
    <property type="match status" value="1"/>
</dbReference>
<dbReference type="SUPFAM" id="SSF51569">
    <property type="entry name" value="Aldolase"/>
    <property type="match status" value="1"/>
</dbReference>
<accession>A0A8H6S4L2</accession>
<feature type="compositionally biased region" description="Basic and acidic residues" evidence="2">
    <location>
        <begin position="11"/>
        <end position="26"/>
    </location>
</feature>
<organism evidence="3 4">
    <name type="scientific">Mycena indigotica</name>
    <dbReference type="NCBI Taxonomy" id="2126181"/>
    <lineage>
        <taxon>Eukaryota</taxon>
        <taxon>Fungi</taxon>
        <taxon>Dikarya</taxon>
        <taxon>Basidiomycota</taxon>
        <taxon>Agaricomycotina</taxon>
        <taxon>Agaricomycetes</taxon>
        <taxon>Agaricomycetidae</taxon>
        <taxon>Agaricales</taxon>
        <taxon>Marasmiineae</taxon>
        <taxon>Mycenaceae</taxon>
        <taxon>Mycena</taxon>
    </lineage>
</organism>
<name>A0A8H6S4L2_9AGAR</name>
<dbReference type="InterPro" id="IPR001585">
    <property type="entry name" value="TAL/FSA"/>
</dbReference>
<evidence type="ECO:0000313" key="3">
    <source>
        <dbReference type="EMBL" id="KAF7293045.1"/>
    </source>
</evidence>
<evidence type="ECO:0000256" key="1">
    <source>
        <dbReference type="ARBA" id="ARBA00023270"/>
    </source>
</evidence>
<dbReference type="AlphaFoldDB" id="A0A8H6S4L2"/>
<dbReference type="Pfam" id="PF00923">
    <property type="entry name" value="TAL_FSA"/>
    <property type="match status" value="1"/>
</dbReference>
<evidence type="ECO:0000256" key="2">
    <source>
        <dbReference type="SAM" id="MobiDB-lite"/>
    </source>
</evidence>
<comment type="caution">
    <text evidence="3">The sequence shown here is derived from an EMBL/GenBank/DDBJ whole genome shotgun (WGS) entry which is preliminary data.</text>
</comment>
<dbReference type="RefSeq" id="XP_037215473.1">
    <property type="nucleotide sequence ID" value="XM_037368547.1"/>
</dbReference>
<feature type="region of interest" description="Disordered" evidence="2">
    <location>
        <begin position="119"/>
        <end position="140"/>
    </location>
</feature>
<proteinExistence type="predicted"/>